<comment type="catalytic activity">
    <reaction evidence="2">
        <text>oxidized coenzyme F420-(gamma-L-Glu)(n) + a quinol + H(+) = reduced coenzyme F420-(gamma-L-Glu)(n) + a quinone</text>
        <dbReference type="Rhea" id="RHEA:39663"/>
        <dbReference type="Rhea" id="RHEA-COMP:12939"/>
        <dbReference type="Rhea" id="RHEA-COMP:14378"/>
        <dbReference type="ChEBI" id="CHEBI:15378"/>
        <dbReference type="ChEBI" id="CHEBI:24646"/>
        <dbReference type="ChEBI" id="CHEBI:132124"/>
        <dbReference type="ChEBI" id="CHEBI:133980"/>
        <dbReference type="ChEBI" id="CHEBI:139511"/>
    </reaction>
</comment>
<dbReference type="Pfam" id="PF04075">
    <property type="entry name" value="F420H2_quin_red"/>
    <property type="match status" value="1"/>
</dbReference>
<dbReference type="GO" id="GO:0070967">
    <property type="term" value="F:coenzyme F420 binding"/>
    <property type="evidence" value="ECO:0007669"/>
    <property type="project" value="TreeGrafter"/>
</dbReference>
<dbReference type="EMBL" id="JAMZDY010000001">
    <property type="protein sequence ID" value="MCP2372432.1"/>
    <property type="molecule type" value="Genomic_DNA"/>
</dbReference>
<evidence type="ECO:0000313" key="4">
    <source>
        <dbReference type="Proteomes" id="UP001139722"/>
    </source>
</evidence>
<dbReference type="Proteomes" id="UP001139722">
    <property type="component" value="Unassembled WGS sequence"/>
</dbReference>
<dbReference type="GO" id="GO:0016491">
    <property type="term" value="F:oxidoreductase activity"/>
    <property type="evidence" value="ECO:0007669"/>
    <property type="project" value="InterPro"/>
</dbReference>
<protein>
    <submittedName>
        <fullName evidence="3">Deazaflavin-dependent oxidoreductase (Nitroreductase family)</fullName>
    </submittedName>
</protein>
<comment type="similarity">
    <text evidence="1">Belongs to the F420H(2)-dependent quinone reductase family.</text>
</comment>
<evidence type="ECO:0000256" key="2">
    <source>
        <dbReference type="ARBA" id="ARBA00049106"/>
    </source>
</evidence>
<dbReference type="InterPro" id="IPR012349">
    <property type="entry name" value="Split_barrel_FMN-bd"/>
</dbReference>
<name>A0A9X2KG37_9MICO</name>
<proteinExistence type="inferred from homology"/>
<dbReference type="Gene3D" id="2.30.110.10">
    <property type="entry name" value="Electron Transport, Fmn-binding Protein, Chain A"/>
    <property type="match status" value="1"/>
</dbReference>
<dbReference type="GO" id="GO:0005886">
    <property type="term" value="C:plasma membrane"/>
    <property type="evidence" value="ECO:0007669"/>
    <property type="project" value="TreeGrafter"/>
</dbReference>
<sequence length="150" mass="16931">MDLGTAFLTTRWAVRAPIPIFRAGFGFLFAGRMLLLEHRGRTSGERRYVVLEAVEREAPDRVVVASGFGPHAQWYRNLRAEPRCGVSVGARTRVPARAELLDDEESARLLEAYAARHPKAFEMLERSISRATGSAHPQIPMVRLHLEPRR</sequence>
<dbReference type="PANTHER" id="PTHR39428">
    <property type="entry name" value="F420H(2)-DEPENDENT QUINONE REDUCTASE RV1261C"/>
    <property type="match status" value="1"/>
</dbReference>
<dbReference type="InterPro" id="IPR004378">
    <property type="entry name" value="F420H2_quin_Rdtase"/>
</dbReference>
<keyword evidence="4" id="KW-1185">Reference proteome</keyword>
<dbReference type="NCBIfam" id="TIGR00026">
    <property type="entry name" value="hi_GC_TIGR00026"/>
    <property type="match status" value="1"/>
</dbReference>
<dbReference type="AlphaFoldDB" id="A0A9X2KG37"/>
<dbReference type="RefSeq" id="WP_156997485.1">
    <property type="nucleotide sequence ID" value="NZ_BAAANU010000001.1"/>
</dbReference>
<dbReference type="SUPFAM" id="SSF50475">
    <property type="entry name" value="FMN-binding split barrel"/>
    <property type="match status" value="1"/>
</dbReference>
<gene>
    <name evidence="3" type="ORF">BJ978_003108</name>
</gene>
<evidence type="ECO:0000256" key="1">
    <source>
        <dbReference type="ARBA" id="ARBA00008710"/>
    </source>
</evidence>
<evidence type="ECO:0000313" key="3">
    <source>
        <dbReference type="EMBL" id="MCP2372432.1"/>
    </source>
</evidence>
<accession>A0A9X2KG37</accession>
<organism evidence="3 4">
    <name type="scientific">Agromyces terreus</name>
    <dbReference type="NCBI Taxonomy" id="424795"/>
    <lineage>
        <taxon>Bacteria</taxon>
        <taxon>Bacillati</taxon>
        <taxon>Actinomycetota</taxon>
        <taxon>Actinomycetes</taxon>
        <taxon>Micrococcales</taxon>
        <taxon>Microbacteriaceae</taxon>
        <taxon>Agromyces</taxon>
    </lineage>
</organism>
<reference evidence="3" key="1">
    <citation type="submission" date="2022-06" db="EMBL/GenBank/DDBJ databases">
        <title>Sequencing the genomes of 1000 actinobacteria strains.</title>
        <authorList>
            <person name="Klenk H.-P."/>
        </authorList>
    </citation>
    <scope>NUCLEOTIDE SEQUENCE</scope>
    <source>
        <strain evidence="3">DSM 22016</strain>
    </source>
</reference>
<dbReference type="PANTHER" id="PTHR39428:SF3">
    <property type="entry name" value="DEAZAFLAVIN-DEPENDENT NITROREDUCTASE"/>
    <property type="match status" value="1"/>
</dbReference>
<dbReference type="OrthoDB" id="3778270at2"/>
<comment type="caution">
    <text evidence="3">The sequence shown here is derived from an EMBL/GenBank/DDBJ whole genome shotgun (WGS) entry which is preliminary data.</text>
</comment>